<evidence type="ECO:0000313" key="3">
    <source>
        <dbReference type="EMBL" id="KAL3883081.1"/>
    </source>
</evidence>
<feature type="compositionally biased region" description="Polar residues" evidence="2">
    <location>
        <begin position="44"/>
        <end position="57"/>
    </location>
</feature>
<feature type="non-terminal residue" evidence="3">
    <location>
        <position position="473"/>
    </location>
</feature>
<evidence type="ECO:0000256" key="1">
    <source>
        <dbReference type="ARBA" id="ARBA00022703"/>
    </source>
</evidence>
<dbReference type="InterPro" id="IPR050784">
    <property type="entry name" value="IAP"/>
</dbReference>
<dbReference type="FunFam" id="1.10.1170.10:FF:000003">
    <property type="entry name" value="E3 ubiquitin-protein ligase XIAP"/>
    <property type="match status" value="1"/>
</dbReference>
<evidence type="ECO:0000256" key="2">
    <source>
        <dbReference type="SAM" id="MobiDB-lite"/>
    </source>
</evidence>
<comment type="caution">
    <text evidence="3">The sequence shown here is derived from an EMBL/GenBank/DDBJ whole genome shotgun (WGS) entry which is preliminary data.</text>
</comment>
<dbReference type="Pfam" id="PF00653">
    <property type="entry name" value="BIR"/>
    <property type="match status" value="2"/>
</dbReference>
<name>A0ABD3XBU1_SINWO</name>
<dbReference type="PANTHER" id="PTHR10044">
    <property type="entry name" value="INHIBITOR OF APOPTOSIS"/>
    <property type="match status" value="1"/>
</dbReference>
<dbReference type="EMBL" id="JBJQND010000003">
    <property type="protein sequence ID" value="KAL3883081.1"/>
    <property type="molecule type" value="Genomic_DNA"/>
</dbReference>
<dbReference type="AlphaFoldDB" id="A0ABD3XBU1"/>
<feature type="compositionally biased region" description="Basic and acidic residues" evidence="2">
    <location>
        <begin position="33"/>
        <end position="43"/>
    </location>
</feature>
<dbReference type="Gene3D" id="1.10.1170.10">
    <property type="entry name" value="Inhibitor Of Apoptosis Protein (2mihbC-IAP-1), Chain A"/>
    <property type="match status" value="2"/>
</dbReference>
<feature type="compositionally biased region" description="Polar residues" evidence="2">
    <location>
        <begin position="460"/>
        <end position="473"/>
    </location>
</feature>
<dbReference type="CDD" id="cd00022">
    <property type="entry name" value="BIR"/>
    <property type="match status" value="2"/>
</dbReference>
<dbReference type="Proteomes" id="UP001634394">
    <property type="component" value="Unassembled WGS sequence"/>
</dbReference>
<feature type="region of interest" description="Disordered" evidence="2">
    <location>
        <begin position="450"/>
        <end position="473"/>
    </location>
</feature>
<reference evidence="3 4" key="1">
    <citation type="submission" date="2024-11" db="EMBL/GenBank/DDBJ databases">
        <title>Chromosome-level genome assembly of the freshwater bivalve Anodonta woodiana.</title>
        <authorList>
            <person name="Chen X."/>
        </authorList>
    </citation>
    <scope>NUCLEOTIDE SEQUENCE [LARGE SCALE GENOMIC DNA]</scope>
    <source>
        <strain evidence="3">MN2024</strain>
        <tissue evidence="3">Gills</tissue>
    </source>
</reference>
<sequence length="473" mass="52657">MIKVMEHMQEGLSLQYCILHLAQPNGRQPNFEHMTENDSRHDNVTPSTASIIPDNDSNLQMQNSLESVPQTDYPNFNSSIRISVSSDSVNPVQDGSSIYPDSILTMATARQSESNTRTSDCHLGAGNDTASVGTENAERPRHPMYEQCSSRVASYATWRQFELFDIAALAQAGLYNIGERTVVRCFFCAIELSNLSHLDDPILEHIRKSPSCGYLRRKLGPDGIAGYQERMRNGTQQSQGANGAAANASVVTSRNPGQWSSSDRIRSPQYQAYSVRLASFARWPNDIRQRPELVADAGFYYTGLQDVVRCFACDGGLKNWDPDDDPWIEHARWFSQCPFVKRVKGQEFIDLVRRMTEESDEEEDAVVHSAFQPNNPMADAPNLRNELNPQLDQDNEQSVLETEAAKKCLTDMGFSRDVVAKAINELLNKGKTEYTSTDIAEMILELGDKGQLPSADQRETSSLPSSGPSAQIT</sequence>
<organism evidence="3 4">
    <name type="scientific">Sinanodonta woodiana</name>
    <name type="common">Chinese pond mussel</name>
    <name type="synonym">Anodonta woodiana</name>
    <dbReference type="NCBI Taxonomy" id="1069815"/>
    <lineage>
        <taxon>Eukaryota</taxon>
        <taxon>Metazoa</taxon>
        <taxon>Spiralia</taxon>
        <taxon>Lophotrochozoa</taxon>
        <taxon>Mollusca</taxon>
        <taxon>Bivalvia</taxon>
        <taxon>Autobranchia</taxon>
        <taxon>Heteroconchia</taxon>
        <taxon>Palaeoheterodonta</taxon>
        <taxon>Unionida</taxon>
        <taxon>Unionoidea</taxon>
        <taxon>Unionidae</taxon>
        <taxon>Unioninae</taxon>
        <taxon>Sinanodonta</taxon>
    </lineage>
</organism>
<dbReference type="PANTHER" id="PTHR10044:SF139">
    <property type="entry name" value="DEATH-ASSOCIATED INHIBITOR OF APOPTOSIS 2"/>
    <property type="match status" value="1"/>
</dbReference>
<dbReference type="SMART" id="SM00238">
    <property type="entry name" value="BIR"/>
    <property type="match status" value="2"/>
</dbReference>
<dbReference type="InterPro" id="IPR001370">
    <property type="entry name" value="BIR_rpt"/>
</dbReference>
<accession>A0ABD3XBU1</accession>
<protein>
    <submittedName>
        <fullName evidence="3">Uncharacterized protein</fullName>
    </submittedName>
</protein>
<keyword evidence="1" id="KW-0053">Apoptosis</keyword>
<dbReference type="GO" id="GO:0006915">
    <property type="term" value="P:apoptotic process"/>
    <property type="evidence" value="ECO:0007669"/>
    <property type="project" value="UniProtKB-KW"/>
</dbReference>
<proteinExistence type="predicted"/>
<feature type="region of interest" description="Disordered" evidence="2">
    <location>
        <begin position="29"/>
        <end position="57"/>
    </location>
</feature>
<dbReference type="Gene3D" id="1.10.8.10">
    <property type="entry name" value="DNA helicase RuvA subunit, C-terminal domain"/>
    <property type="match status" value="1"/>
</dbReference>
<evidence type="ECO:0000313" key="4">
    <source>
        <dbReference type="Proteomes" id="UP001634394"/>
    </source>
</evidence>
<dbReference type="PROSITE" id="PS50143">
    <property type="entry name" value="BIR_REPEAT_2"/>
    <property type="match status" value="2"/>
</dbReference>
<dbReference type="SUPFAM" id="SSF57924">
    <property type="entry name" value="Inhibitor of apoptosis (IAP) repeat"/>
    <property type="match status" value="2"/>
</dbReference>
<keyword evidence="4" id="KW-1185">Reference proteome</keyword>
<feature type="region of interest" description="Disordered" evidence="2">
    <location>
        <begin position="115"/>
        <end position="137"/>
    </location>
</feature>
<dbReference type="PROSITE" id="PS01282">
    <property type="entry name" value="BIR_REPEAT_1"/>
    <property type="match status" value="1"/>
</dbReference>
<gene>
    <name evidence="3" type="ORF">ACJMK2_029374</name>
</gene>